<evidence type="ECO:0000313" key="2">
    <source>
        <dbReference type="EMBL" id="OHA54519.1"/>
    </source>
</evidence>
<feature type="transmembrane region" description="Helical" evidence="1">
    <location>
        <begin position="12"/>
        <end position="34"/>
    </location>
</feature>
<dbReference type="STRING" id="1802370.A2Z62_00560"/>
<organism evidence="2 3">
    <name type="scientific">Candidatus Terrybacteria bacterium RIFCSPLOWO2_02_42_20</name>
    <dbReference type="NCBI Taxonomy" id="1802370"/>
    <lineage>
        <taxon>Bacteria</taxon>
        <taxon>Candidatus Terryibacteriota</taxon>
    </lineage>
</organism>
<keyword evidence="1" id="KW-0472">Membrane</keyword>
<evidence type="ECO:0000256" key="1">
    <source>
        <dbReference type="SAM" id="Phobius"/>
    </source>
</evidence>
<evidence type="ECO:0000313" key="3">
    <source>
        <dbReference type="Proteomes" id="UP000177649"/>
    </source>
</evidence>
<evidence type="ECO:0008006" key="4">
    <source>
        <dbReference type="Google" id="ProtNLM"/>
    </source>
</evidence>
<dbReference type="AlphaFoldDB" id="A0A1G2Q3A5"/>
<dbReference type="EMBL" id="MHTA01000009">
    <property type="protein sequence ID" value="OHA54519.1"/>
    <property type="molecule type" value="Genomic_DNA"/>
</dbReference>
<dbReference type="Proteomes" id="UP000177649">
    <property type="component" value="Unassembled WGS sequence"/>
</dbReference>
<sequence length="153" mass="16694">MKNHKLKHGFALLLSIFVINVVLLVSLGVSGVVINEFKLSGVGRESQIAFYAADAGIECFFYWEIKHPGLADSAFGYYDAPSTIKCAGNNFTIPAKSNSPYGPYKINLSDNSCAKITVTKSSFTTVESRGYNTKDCDSTSSFKVERAIRVTSK</sequence>
<keyword evidence="1" id="KW-1133">Transmembrane helix</keyword>
<comment type="caution">
    <text evidence="2">The sequence shown here is derived from an EMBL/GenBank/DDBJ whole genome shotgun (WGS) entry which is preliminary data.</text>
</comment>
<proteinExistence type="predicted"/>
<gene>
    <name evidence="2" type="ORF">A2Z62_00560</name>
</gene>
<accession>A0A1G2Q3A5</accession>
<keyword evidence="1" id="KW-0812">Transmembrane</keyword>
<reference evidence="2 3" key="1">
    <citation type="journal article" date="2016" name="Nat. Commun.">
        <title>Thousands of microbial genomes shed light on interconnected biogeochemical processes in an aquifer system.</title>
        <authorList>
            <person name="Anantharaman K."/>
            <person name="Brown C.T."/>
            <person name="Hug L.A."/>
            <person name="Sharon I."/>
            <person name="Castelle C.J."/>
            <person name="Probst A.J."/>
            <person name="Thomas B.C."/>
            <person name="Singh A."/>
            <person name="Wilkins M.J."/>
            <person name="Karaoz U."/>
            <person name="Brodie E.L."/>
            <person name="Williams K.H."/>
            <person name="Hubbard S.S."/>
            <person name="Banfield J.F."/>
        </authorList>
    </citation>
    <scope>NUCLEOTIDE SEQUENCE [LARGE SCALE GENOMIC DNA]</scope>
</reference>
<name>A0A1G2Q3A5_9BACT</name>
<protein>
    <recommendedName>
        <fullName evidence="4">Type 4 fimbrial biogenesis protein PilX N-terminal domain-containing protein</fullName>
    </recommendedName>
</protein>